<comment type="similarity">
    <text evidence="3">Belongs to the flagella basal body rod proteins family.</text>
</comment>
<proteinExistence type="inferred from homology"/>
<evidence type="ECO:0000256" key="4">
    <source>
        <dbReference type="ARBA" id="ARBA00016244"/>
    </source>
</evidence>
<dbReference type="Pfam" id="PF00460">
    <property type="entry name" value="Flg_bb_rod"/>
    <property type="match status" value="1"/>
</dbReference>
<feature type="domain" description="Flagellar hook-associated protein FlgK helical" evidence="9">
    <location>
        <begin position="84"/>
        <end position="317"/>
    </location>
</feature>
<dbReference type="GO" id="GO:0005198">
    <property type="term" value="F:structural molecule activity"/>
    <property type="evidence" value="ECO:0007669"/>
    <property type="project" value="InterPro"/>
</dbReference>
<dbReference type="InterPro" id="IPR002371">
    <property type="entry name" value="FlgK"/>
</dbReference>
<dbReference type="InterPro" id="IPR019776">
    <property type="entry name" value="Flagellar_basal_body_rod_CS"/>
</dbReference>
<dbReference type="NCBIfam" id="TIGR02492">
    <property type="entry name" value="flgK_ends"/>
    <property type="match status" value="1"/>
</dbReference>
<evidence type="ECO:0000256" key="5">
    <source>
        <dbReference type="ARBA" id="ARBA00022525"/>
    </source>
</evidence>
<dbReference type="PROSITE" id="PS00588">
    <property type="entry name" value="FLAGELLA_BB_ROD"/>
    <property type="match status" value="1"/>
</dbReference>
<dbReference type="InterPro" id="IPR001444">
    <property type="entry name" value="Flag_bb_rod_N"/>
</dbReference>
<dbReference type="GO" id="GO:0009424">
    <property type="term" value="C:bacterial-type flagellum hook"/>
    <property type="evidence" value="ECO:0007669"/>
    <property type="project" value="InterPro"/>
</dbReference>
<dbReference type="PRINTS" id="PR01005">
    <property type="entry name" value="FLGHOOKAP1"/>
</dbReference>
<evidence type="ECO:0000256" key="1">
    <source>
        <dbReference type="ARBA" id="ARBA00004365"/>
    </source>
</evidence>
<evidence type="ECO:0000259" key="9">
    <source>
        <dbReference type="Pfam" id="PF22638"/>
    </source>
</evidence>
<keyword evidence="10" id="KW-0282">Flagellum</keyword>
<comment type="subcellular location">
    <subcellularLocation>
        <location evidence="1">Bacterial flagellum</location>
    </subcellularLocation>
    <subcellularLocation>
        <location evidence="2">Secreted</location>
    </subcellularLocation>
</comment>
<dbReference type="GO" id="GO:0044780">
    <property type="term" value="P:bacterial-type flagellum assembly"/>
    <property type="evidence" value="ECO:0007669"/>
    <property type="project" value="InterPro"/>
</dbReference>
<sequence>MADLLQIGTSGINAFQRMLATTGNNISNINTPGYTRQRNLAVSDQFNAGVAGVLDRRVLDTFAQGEMRRDTSINSYAQALSFELQRTDAILSDKASNLGTAFDSAFQSVHTANDDPTSLDTRQLMLGEMNSLISTYNMLSKNLAEQEKIVNNEIATEVSETNALIKNVAELNKEVMKANNLPGGASGALLDKRDEAIRLLAEKVDINVIDGESGGKQVMLRNGDPLVTGVEYSQLSVTKGNPDSEKNDLQLTIADVTVKINGNTTGGKLGALYDFRDDNINEVRNTMGQLAIGITDAFNTQNRLGMNLDGNLGGDIFQLPTATASVYENNSNPALGVTSSFIPGLGSSVTAADYEIIMTGPNTFDIFAIENSQRTQIPPADITGTFPNIEIESHGISMTFDTGMASGDKFLLQPTRNAADLVDVSMLRPEELALASPIRVDADSANTSGSNITLESVTDTTTYAFTPPSGLSAAAPQEVRINTSGGNTVYEIYDGGGTLLGSVTSPPGTGEDLLANAVPAIVDPGYEISISGNPNHGETFSIGFNDNGFADNSNGLAMADLQNQSLMRKNVVASGDNLMTFHEAFSRMQSSVGEKTGNAIVSAQAAQAKLDSSTNWHESVSGVNLDEEASNLLKFQQSYSAAAQIVNVARQTFDTLLGSVR</sequence>
<name>A0A418YGR3_9GAMM</name>
<dbReference type="PANTHER" id="PTHR30033">
    <property type="entry name" value="FLAGELLAR HOOK-ASSOCIATED PROTEIN 1"/>
    <property type="match status" value="1"/>
</dbReference>
<feature type="domain" description="Flagellar basal body rod protein N-terminal" evidence="7">
    <location>
        <begin position="5"/>
        <end position="35"/>
    </location>
</feature>
<dbReference type="EMBL" id="QZCH01000005">
    <property type="protein sequence ID" value="RJG48994.1"/>
    <property type="molecule type" value="Genomic_DNA"/>
</dbReference>
<evidence type="ECO:0000256" key="3">
    <source>
        <dbReference type="ARBA" id="ARBA00009677"/>
    </source>
</evidence>
<dbReference type="SUPFAM" id="SSF64518">
    <property type="entry name" value="Phase 1 flagellin"/>
    <property type="match status" value="2"/>
</dbReference>
<keyword evidence="5" id="KW-0964">Secreted</keyword>
<dbReference type="InterPro" id="IPR053927">
    <property type="entry name" value="FlgK_helical"/>
</dbReference>
<dbReference type="RefSeq" id="WP_119909925.1">
    <property type="nucleotide sequence ID" value="NZ_QZCH01000005.1"/>
</dbReference>
<dbReference type="InterPro" id="IPR010930">
    <property type="entry name" value="Flg_bb/hook_C_dom"/>
</dbReference>
<reference evidence="10 11" key="1">
    <citation type="submission" date="2018-09" db="EMBL/GenBank/DDBJ databases">
        <authorList>
            <person name="Wang F."/>
        </authorList>
    </citation>
    <scope>NUCLEOTIDE SEQUENCE [LARGE SCALE GENOMIC DNA]</scope>
    <source>
        <strain evidence="10 11">PLHSC7-2</strain>
    </source>
</reference>
<keyword evidence="10" id="KW-0966">Cell projection</keyword>
<dbReference type="GO" id="GO:0005576">
    <property type="term" value="C:extracellular region"/>
    <property type="evidence" value="ECO:0007669"/>
    <property type="project" value="UniProtKB-SubCell"/>
</dbReference>
<reference evidence="10 11" key="2">
    <citation type="submission" date="2019-01" db="EMBL/GenBank/DDBJ databases">
        <title>Motilimonas pumilus sp. nov., isolated from the gut of sea cucumber (Apostichopus japonicus).</title>
        <authorList>
            <person name="Wang F.-Q."/>
            <person name="Ren L.-H."/>
            <person name="Lin Y.-W."/>
            <person name="Sun G.-H."/>
            <person name="Du Z.-J."/>
            <person name="Zhao J.-X."/>
            <person name="Liu X.-J."/>
            <person name="Liu L.-J."/>
        </authorList>
    </citation>
    <scope>NUCLEOTIDE SEQUENCE [LARGE SCALE GENOMIC DNA]</scope>
    <source>
        <strain evidence="10 11">PLHSC7-2</strain>
    </source>
</reference>
<keyword evidence="10" id="KW-0969">Cilium</keyword>
<organism evidence="10 11">
    <name type="scientific">Motilimonas pumila</name>
    <dbReference type="NCBI Taxonomy" id="2303987"/>
    <lineage>
        <taxon>Bacteria</taxon>
        <taxon>Pseudomonadati</taxon>
        <taxon>Pseudomonadota</taxon>
        <taxon>Gammaproteobacteria</taxon>
        <taxon>Alteromonadales</taxon>
        <taxon>Alteromonadales genera incertae sedis</taxon>
        <taxon>Motilimonas</taxon>
    </lineage>
</organism>
<evidence type="ECO:0000259" key="7">
    <source>
        <dbReference type="Pfam" id="PF00460"/>
    </source>
</evidence>
<accession>A0A418YGR3</accession>
<dbReference type="AlphaFoldDB" id="A0A418YGR3"/>
<dbReference type="Pfam" id="PF06429">
    <property type="entry name" value="Flg_bbr_C"/>
    <property type="match status" value="1"/>
</dbReference>
<dbReference type="OrthoDB" id="9802553at2"/>
<keyword evidence="6" id="KW-0975">Bacterial flagellum</keyword>
<dbReference type="Proteomes" id="UP000283255">
    <property type="component" value="Unassembled WGS sequence"/>
</dbReference>
<evidence type="ECO:0000256" key="2">
    <source>
        <dbReference type="ARBA" id="ARBA00004613"/>
    </source>
</evidence>
<dbReference type="Pfam" id="PF22638">
    <property type="entry name" value="FlgK_D1"/>
    <property type="match status" value="1"/>
</dbReference>
<evidence type="ECO:0000313" key="10">
    <source>
        <dbReference type="EMBL" id="RJG48994.1"/>
    </source>
</evidence>
<protein>
    <recommendedName>
        <fullName evidence="4">Flagellar hook-associated protein 1</fullName>
    </recommendedName>
</protein>
<comment type="caution">
    <text evidence="10">The sequence shown here is derived from an EMBL/GenBank/DDBJ whole genome shotgun (WGS) entry which is preliminary data.</text>
</comment>
<evidence type="ECO:0000259" key="8">
    <source>
        <dbReference type="Pfam" id="PF06429"/>
    </source>
</evidence>
<gene>
    <name evidence="10" type="primary">flgK</name>
    <name evidence="10" type="ORF">D1Z90_06390</name>
</gene>
<evidence type="ECO:0000313" key="11">
    <source>
        <dbReference type="Proteomes" id="UP000283255"/>
    </source>
</evidence>
<feature type="domain" description="Flagellar basal-body/hook protein C-terminal" evidence="8">
    <location>
        <begin position="620"/>
        <end position="657"/>
    </location>
</feature>
<keyword evidence="11" id="KW-1185">Reference proteome</keyword>
<dbReference type="PANTHER" id="PTHR30033:SF1">
    <property type="entry name" value="FLAGELLAR HOOK-ASSOCIATED PROTEIN 1"/>
    <property type="match status" value="1"/>
</dbReference>
<evidence type="ECO:0000256" key="6">
    <source>
        <dbReference type="ARBA" id="ARBA00023143"/>
    </source>
</evidence>